<keyword evidence="2 3" id="KW-0808">Transferase</keyword>
<evidence type="ECO:0000256" key="2">
    <source>
        <dbReference type="ARBA" id="ARBA00022679"/>
    </source>
</evidence>
<dbReference type="Gene3D" id="1.10.580.10">
    <property type="entry name" value="Citrate Synthase, domain 1"/>
    <property type="match status" value="1"/>
</dbReference>
<dbReference type="GO" id="GO:0006099">
    <property type="term" value="P:tricarboxylic acid cycle"/>
    <property type="evidence" value="ECO:0007669"/>
    <property type="project" value="TreeGrafter"/>
</dbReference>
<dbReference type="InterPro" id="IPR036969">
    <property type="entry name" value="Citrate_synthase_sf"/>
</dbReference>
<feature type="region of interest" description="Disordered" evidence="4">
    <location>
        <begin position="532"/>
        <end position="555"/>
    </location>
</feature>
<feature type="region of interest" description="Disordered" evidence="4">
    <location>
        <begin position="496"/>
        <end position="517"/>
    </location>
</feature>
<dbReference type="InterPro" id="IPR016143">
    <property type="entry name" value="Citrate_synth-like_sm_a-sub"/>
</dbReference>
<comment type="similarity">
    <text evidence="1 3">Belongs to the citrate synthase family.</text>
</comment>
<evidence type="ECO:0000313" key="6">
    <source>
        <dbReference type="Proteomes" id="UP000664534"/>
    </source>
</evidence>
<proteinExistence type="inferred from homology"/>
<dbReference type="EMBL" id="CAJPDT010000088">
    <property type="protein sequence ID" value="CAF9936109.1"/>
    <property type="molecule type" value="Genomic_DNA"/>
</dbReference>
<gene>
    <name evidence="5" type="ORF">IMSHALPRED_010466</name>
</gene>
<evidence type="ECO:0000256" key="4">
    <source>
        <dbReference type="SAM" id="MobiDB-lite"/>
    </source>
</evidence>
<dbReference type="PRINTS" id="PR00143">
    <property type="entry name" value="CITRTSNTHASE"/>
</dbReference>
<dbReference type="Pfam" id="PF00285">
    <property type="entry name" value="Citrate_synt"/>
    <property type="match status" value="1"/>
</dbReference>
<evidence type="ECO:0000256" key="1">
    <source>
        <dbReference type="ARBA" id="ARBA00010566"/>
    </source>
</evidence>
<dbReference type="InterPro" id="IPR016142">
    <property type="entry name" value="Citrate_synth-like_lrg_a-sub"/>
</dbReference>
<name>A0A8H3G3Y0_9LECA</name>
<organism evidence="5 6">
    <name type="scientific">Imshaugia aleurites</name>
    <dbReference type="NCBI Taxonomy" id="172621"/>
    <lineage>
        <taxon>Eukaryota</taxon>
        <taxon>Fungi</taxon>
        <taxon>Dikarya</taxon>
        <taxon>Ascomycota</taxon>
        <taxon>Pezizomycotina</taxon>
        <taxon>Lecanoromycetes</taxon>
        <taxon>OSLEUM clade</taxon>
        <taxon>Lecanoromycetidae</taxon>
        <taxon>Lecanorales</taxon>
        <taxon>Lecanorineae</taxon>
        <taxon>Parmeliaceae</taxon>
        <taxon>Imshaugia</taxon>
    </lineage>
</organism>
<dbReference type="OrthoDB" id="435022at2759"/>
<dbReference type="PANTHER" id="PTHR11739">
    <property type="entry name" value="CITRATE SYNTHASE"/>
    <property type="match status" value="1"/>
</dbReference>
<dbReference type="AlphaFoldDB" id="A0A8H3G3Y0"/>
<keyword evidence="6" id="KW-1185">Reference proteome</keyword>
<dbReference type="SUPFAM" id="SSF48256">
    <property type="entry name" value="Citrate synthase"/>
    <property type="match status" value="1"/>
</dbReference>
<dbReference type="GO" id="GO:0005759">
    <property type="term" value="C:mitochondrial matrix"/>
    <property type="evidence" value="ECO:0007669"/>
    <property type="project" value="TreeGrafter"/>
</dbReference>
<dbReference type="GO" id="GO:0005975">
    <property type="term" value="P:carbohydrate metabolic process"/>
    <property type="evidence" value="ECO:0007669"/>
    <property type="project" value="TreeGrafter"/>
</dbReference>
<dbReference type="GO" id="GO:0046912">
    <property type="term" value="F:acyltransferase activity, acyl groups converted into alkyl on transfer"/>
    <property type="evidence" value="ECO:0007669"/>
    <property type="project" value="InterPro"/>
</dbReference>
<evidence type="ECO:0000256" key="3">
    <source>
        <dbReference type="RuleBase" id="RU000441"/>
    </source>
</evidence>
<protein>
    <recommendedName>
        <fullName evidence="3">Citrate synthase</fullName>
    </recommendedName>
</protein>
<accession>A0A8H3G3Y0</accession>
<dbReference type="PANTHER" id="PTHR11739:SF4">
    <property type="entry name" value="CITRATE SYNTHASE, PEROXISOMAL"/>
    <property type="match status" value="1"/>
</dbReference>
<dbReference type="Proteomes" id="UP000664534">
    <property type="component" value="Unassembled WGS sequence"/>
</dbReference>
<comment type="caution">
    <text evidence="5">The sequence shown here is derived from an EMBL/GenBank/DDBJ whole genome shotgun (WGS) entry which is preliminary data.</text>
</comment>
<dbReference type="Gene3D" id="1.10.230.10">
    <property type="entry name" value="Cytochrome P450-Terp, domain 2"/>
    <property type="match status" value="1"/>
</dbReference>
<reference evidence="5" key="1">
    <citation type="submission" date="2021-03" db="EMBL/GenBank/DDBJ databases">
        <authorList>
            <person name="Tagirdzhanova G."/>
        </authorList>
    </citation>
    <scope>NUCLEOTIDE SEQUENCE</scope>
</reference>
<dbReference type="InterPro" id="IPR002020">
    <property type="entry name" value="Citrate_synthase"/>
</dbReference>
<evidence type="ECO:0000313" key="5">
    <source>
        <dbReference type="EMBL" id="CAF9936109.1"/>
    </source>
</evidence>
<sequence>MSEGVLSVTDSRTSLTYEIPIQRNTIRAADFRALKAPHAGTDPADQVSEGIRLFDPGFKNTAASQSSITFLDSRKGIVQYRGHNLADFWKTAGFEDLSYLLIWGHWPSPAEKEALRKELVTAAQKIPDSVSKVIQSFSRAAAPMQMVVAGLAAYLGENPKSIPAFSGRNLYHQNLEVADKAVIRTLACFQVCVALAACHRSGTFFTSIDTDQSYLYNLLLMMGKVDRATRKPDPSFLYHIQRVWALGADLGHTNSTSALLLGASSLSDPLSCLISALSSGYGILHFGAAEASYKGLAAIGNKKNVPYMIDKVKRREAKLFGYGHRMFNTIDPRILFGEQILGEIDSKHPLIEVAMEINRVASKDEYFVSRNLQANSDLFIGIVYTALDFDASFVPVMIALMRSGGMMAHWREAMSQPTSLWRPQQFYTGRVGVLPQEVPDSMALDGGKEIRANGEVESLLASSVAEKAVRTSQPEPAMHAMQTTITEAVTQAQHSSVQPDVSSQRMTSSATVNSTISQHDGIPSIVVDLAKSSDQESLSSDAPPPQDTEEAAGSEIETTCGAVDISIFAVEDPHMEETLRANDDSKMPHVSTVEIHASVASHAPTTTIPIDDALLFALEA</sequence>